<evidence type="ECO:0000256" key="11">
    <source>
        <dbReference type="ARBA" id="ARBA00048044"/>
    </source>
</evidence>
<sequence length="470" mass="54112">MVFLTKILKNHNNQLFNQLILKRQYKNIFSYRRGQFFSTVFKEVPFLLKTPHFLSQSRSTSFFAVEKTNNETNKIYTGYWLLGCSGLVFIMVVFGGLTRITESGLSITEWKPITGIFPPLSRDKWILEFEKYKATPEFNYLNRNISLSDYQFIYNMEWGHRIFGRIIGIAFILPAAYFIIKKKVTPNIAKRIFFMGGLLGLQGFIGWWMVKSGLEYENFKEAGSVPRVSQYRLATHLGIALFLYISMLWTGLDILKENKWATKTNEAKSFVLKELNSPPFKKLKKMILTLNCLVYITMLSGAFVAGLDAGLIYNTFPYMGKSLIPPKSELFSEKYSYSTSKLDIWWRNMLENPVTVQLNHRILATSTFFLAAVVFFYSRRPAFLKIAPPELKNTISALMAAVSMQVILGISTLVYLVPMPLATAHQMNSLIVLTSIIIAGNRLHIPKYFLKKYPIYQIISNSKFKNNIRL</sequence>
<evidence type="ECO:0000256" key="9">
    <source>
        <dbReference type="ARBA" id="ARBA00023136"/>
    </source>
</evidence>
<feature type="transmembrane region" description="Helical" evidence="12">
    <location>
        <begin position="423"/>
        <end position="443"/>
    </location>
</feature>
<keyword evidence="6" id="KW-0560">Oxidoreductase</keyword>
<evidence type="ECO:0000313" key="14">
    <source>
        <dbReference type="Proteomes" id="UP000053447"/>
    </source>
</evidence>
<dbReference type="VEuPathDB" id="FungiDB:T551_01083"/>
<evidence type="ECO:0000256" key="5">
    <source>
        <dbReference type="ARBA" id="ARBA00022989"/>
    </source>
</evidence>
<evidence type="ECO:0000256" key="1">
    <source>
        <dbReference type="ARBA" id="ARBA00001970"/>
    </source>
</evidence>
<comment type="subcellular location">
    <subcellularLocation>
        <location evidence="2">Membrane</location>
        <topology evidence="2">Multi-pass membrane protein</topology>
    </subcellularLocation>
</comment>
<dbReference type="GO" id="GO:0005759">
    <property type="term" value="C:mitochondrial matrix"/>
    <property type="evidence" value="ECO:0007669"/>
    <property type="project" value="EnsemblFungi"/>
</dbReference>
<evidence type="ECO:0008006" key="15">
    <source>
        <dbReference type="Google" id="ProtNLM"/>
    </source>
</evidence>
<dbReference type="RefSeq" id="XP_018230514.1">
    <property type="nucleotide sequence ID" value="XM_018373346.1"/>
</dbReference>
<feature type="transmembrane region" description="Helical" evidence="12">
    <location>
        <begin position="358"/>
        <end position="377"/>
    </location>
</feature>
<accession>A0A0W4ZTW7</accession>
<keyword evidence="8" id="KW-0350">Heme biosynthesis</keyword>
<proteinExistence type="inferred from homology"/>
<feature type="transmembrane region" description="Helical" evidence="12">
    <location>
        <begin position="192"/>
        <end position="210"/>
    </location>
</feature>
<comment type="cofactor">
    <cofactor evidence="1">
        <name>heme b</name>
        <dbReference type="ChEBI" id="CHEBI:60344"/>
    </cofactor>
</comment>
<dbReference type="eggNOG" id="KOG2725">
    <property type="taxonomic scope" value="Eukaryota"/>
</dbReference>
<dbReference type="Proteomes" id="UP000053447">
    <property type="component" value="Unassembled WGS sequence"/>
</dbReference>
<comment type="caution">
    <text evidence="13">The sequence shown here is derived from an EMBL/GenBank/DDBJ whole genome shotgun (WGS) entry which is preliminary data.</text>
</comment>
<protein>
    <recommendedName>
        <fullName evidence="15">Cytochrome c oxidase assembly protein COX15</fullName>
    </recommendedName>
</protein>
<comment type="catalytic activity">
    <reaction evidence="11">
        <text>Fe(II)-heme o + 2 A + H2O = Fe(II)-heme a + 2 AH2</text>
        <dbReference type="Rhea" id="RHEA:63388"/>
        <dbReference type="ChEBI" id="CHEBI:13193"/>
        <dbReference type="ChEBI" id="CHEBI:15377"/>
        <dbReference type="ChEBI" id="CHEBI:17499"/>
        <dbReference type="ChEBI" id="CHEBI:60530"/>
        <dbReference type="ChEBI" id="CHEBI:61715"/>
        <dbReference type="EC" id="1.17.99.9"/>
    </reaction>
    <physiologicalReaction direction="left-to-right" evidence="11">
        <dbReference type="Rhea" id="RHEA:63389"/>
    </physiologicalReaction>
</comment>
<keyword evidence="7" id="KW-0408">Iron</keyword>
<dbReference type="PANTHER" id="PTHR23289">
    <property type="entry name" value="CYTOCHROME C OXIDASE ASSEMBLY PROTEIN COX15"/>
    <property type="match status" value="1"/>
</dbReference>
<comment type="pathway">
    <text evidence="10">Porphyrin-containing compound metabolism; heme A biosynthesis; heme A from heme O: step 1/1.</text>
</comment>
<organism evidence="13 14">
    <name type="scientific">Pneumocystis jirovecii (strain RU7)</name>
    <name type="common">Human pneumocystis pneumonia agent</name>
    <dbReference type="NCBI Taxonomy" id="1408657"/>
    <lineage>
        <taxon>Eukaryota</taxon>
        <taxon>Fungi</taxon>
        <taxon>Dikarya</taxon>
        <taxon>Ascomycota</taxon>
        <taxon>Taphrinomycotina</taxon>
        <taxon>Pneumocystomycetes</taxon>
        <taxon>Pneumocystaceae</taxon>
        <taxon>Pneumocystis</taxon>
    </lineage>
</organism>
<dbReference type="GO" id="GO:0006784">
    <property type="term" value="P:heme A biosynthetic process"/>
    <property type="evidence" value="ECO:0007669"/>
    <property type="project" value="EnsemblFungi"/>
</dbReference>
<feature type="transmembrane region" description="Helical" evidence="12">
    <location>
        <begin position="162"/>
        <end position="180"/>
    </location>
</feature>
<evidence type="ECO:0000256" key="2">
    <source>
        <dbReference type="ARBA" id="ARBA00004141"/>
    </source>
</evidence>
<dbReference type="GO" id="GO:0051537">
    <property type="term" value="F:2 iron, 2 sulfur cluster binding"/>
    <property type="evidence" value="ECO:0007669"/>
    <property type="project" value="EnsemblFungi"/>
</dbReference>
<evidence type="ECO:0000256" key="7">
    <source>
        <dbReference type="ARBA" id="ARBA00023004"/>
    </source>
</evidence>
<dbReference type="GO" id="GO:0120547">
    <property type="term" value="F:heme A synthase activity"/>
    <property type="evidence" value="ECO:0007669"/>
    <property type="project" value="UniProtKB-EC"/>
</dbReference>
<dbReference type="AlphaFoldDB" id="A0A0W4ZTW7"/>
<dbReference type="STRING" id="1408657.A0A0W4ZTW7"/>
<gene>
    <name evidence="13" type="ORF">T551_01083</name>
</gene>
<keyword evidence="3 12" id="KW-0812">Transmembrane</keyword>
<evidence type="ECO:0000256" key="6">
    <source>
        <dbReference type="ARBA" id="ARBA00023002"/>
    </source>
</evidence>
<feature type="transmembrane region" description="Helical" evidence="12">
    <location>
        <begin position="292"/>
        <end position="313"/>
    </location>
</feature>
<evidence type="ECO:0000256" key="4">
    <source>
        <dbReference type="ARBA" id="ARBA00022723"/>
    </source>
</evidence>
<dbReference type="GO" id="GO:0005743">
    <property type="term" value="C:mitochondrial inner membrane"/>
    <property type="evidence" value="ECO:0007669"/>
    <property type="project" value="EnsemblFungi"/>
</dbReference>
<evidence type="ECO:0000256" key="3">
    <source>
        <dbReference type="ARBA" id="ARBA00022692"/>
    </source>
</evidence>
<dbReference type="InterPro" id="IPR003780">
    <property type="entry name" value="COX15/CtaA_fam"/>
</dbReference>
<keyword evidence="5 12" id="KW-1133">Transmembrane helix</keyword>
<keyword evidence="9 12" id="KW-0472">Membrane</keyword>
<evidence type="ECO:0000256" key="12">
    <source>
        <dbReference type="SAM" id="Phobius"/>
    </source>
</evidence>
<dbReference type="PANTHER" id="PTHR23289:SF2">
    <property type="entry name" value="CYTOCHROME C OXIDASE ASSEMBLY PROTEIN COX15 HOMOLOG"/>
    <property type="match status" value="1"/>
</dbReference>
<reference evidence="14" key="1">
    <citation type="journal article" date="2016" name="Nat. Commun.">
        <title>Genome analysis of three Pneumocystis species reveals adaptation mechanisms to life exclusively in mammalian hosts.</title>
        <authorList>
            <person name="Ma L."/>
            <person name="Chen Z."/>
            <person name="Huang D.W."/>
            <person name="Kutty G."/>
            <person name="Ishihara M."/>
            <person name="Wang H."/>
            <person name="Abouelleil A."/>
            <person name="Bishop L."/>
            <person name="Davey E."/>
            <person name="Deng R."/>
            <person name="Deng X."/>
            <person name="Fan L."/>
            <person name="Fantoni G."/>
            <person name="Fitzgerald M."/>
            <person name="Gogineni E."/>
            <person name="Goldberg J.M."/>
            <person name="Handley G."/>
            <person name="Hu X."/>
            <person name="Huber C."/>
            <person name="Jiao X."/>
            <person name="Jones K."/>
            <person name="Levin J.Z."/>
            <person name="Liu Y."/>
            <person name="Macdonald P."/>
            <person name="Melnikov A."/>
            <person name="Raley C."/>
            <person name="Sassi M."/>
            <person name="Sherman B.T."/>
            <person name="Song X."/>
            <person name="Sykes S."/>
            <person name="Tran B."/>
            <person name="Walsh L."/>
            <person name="Xia Y."/>
            <person name="Yang J."/>
            <person name="Young S."/>
            <person name="Zeng Q."/>
            <person name="Zheng X."/>
            <person name="Stephens R."/>
            <person name="Nusbaum C."/>
            <person name="Birren B.W."/>
            <person name="Azadi P."/>
            <person name="Lempicki R.A."/>
            <person name="Cuomo C.A."/>
            <person name="Kovacs J.A."/>
        </authorList>
    </citation>
    <scope>NUCLEOTIDE SEQUENCE [LARGE SCALE GENOMIC DNA]</scope>
    <source>
        <strain evidence="14">RU7</strain>
    </source>
</reference>
<feature type="transmembrane region" description="Helical" evidence="12">
    <location>
        <begin position="397"/>
        <end position="417"/>
    </location>
</feature>
<dbReference type="OrthoDB" id="1726137at2759"/>
<dbReference type="EMBL" id="LFWA01000004">
    <property type="protein sequence ID" value="KTW31822.1"/>
    <property type="molecule type" value="Genomic_DNA"/>
</dbReference>
<dbReference type="GeneID" id="28939601"/>
<dbReference type="GO" id="GO:0046872">
    <property type="term" value="F:metal ion binding"/>
    <property type="evidence" value="ECO:0007669"/>
    <property type="project" value="UniProtKB-KW"/>
</dbReference>
<feature type="transmembrane region" description="Helical" evidence="12">
    <location>
        <begin position="79"/>
        <end position="100"/>
    </location>
</feature>
<evidence type="ECO:0000313" key="13">
    <source>
        <dbReference type="EMBL" id="KTW31822.1"/>
    </source>
</evidence>
<dbReference type="HAMAP" id="MF_01665">
    <property type="entry name" value="HemeA_synth_type2"/>
    <property type="match status" value="1"/>
</dbReference>
<keyword evidence="4" id="KW-0479">Metal-binding</keyword>
<name>A0A0W4ZTW7_PNEJ7</name>
<keyword evidence="14" id="KW-1185">Reference proteome</keyword>
<feature type="transmembrane region" description="Helical" evidence="12">
    <location>
        <begin position="230"/>
        <end position="249"/>
    </location>
</feature>
<dbReference type="Pfam" id="PF02628">
    <property type="entry name" value="COX15-CtaA"/>
    <property type="match status" value="1"/>
</dbReference>
<evidence type="ECO:0000256" key="10">
    <source>
        <dbReference type="ARBA" id="ARBA00044501"/>
    </source>
</evidence>
<evidence type="ECO:0000256" key="8">
    <source>
        <dbReference type="ARBA" id="ARBA00023133"/>
    </source>
</evidence>
<dbReference type="GO" id="GO:0016653">
    <property type="term" value="F:oxidoreductase activity, acting on NAD(P)H, heme protein as acceptor"/>
    <property type="evidence" value="ECO:0007669"/>
    <property type="project" value="TreeGrafter"/>
</dbReference>
<dbReference type="InterPro" id="IPR023754">
    <property type="entry name" value="HemeA_Synthase_type2"/>
</dbReference>